<organism evidence="2 3">
    <name type="scientific">Entamoeba histolytica</name>
    <dbReference type="NCBI Taxonomy" id="5759"/>
    <lineage>
        <taxon>Eukaryota</taxon>
        <taxon>Amoebozoa</taxon>
        <taxon>Evosea</taxon>
        <taxon>Archamoebae</taxon>
        <taxon>Mastigamoebida</taxon>
        <taxon>Entamoebidae</taxon>
        <taxon>Entamoeba</taxon>
    </lineage>
</organism>
<feature type="compositionally biased region" description="Basic and acidic residues" evidence="1">
    <location>
        <begin position="89"/>
        <end position="120"/>
    </location>
</feature>
<feature type="compositionally biased region" description="Polar residues" evidence="1">
    <location>
        <begin position="45"/>
        <end position="63"/>
    </location>
</feature>
<dbReference type="OMA" id="THPTINT"/>
<dbReference type="VEuPathDB" id="AmoebaDB:EHI8A_044730"/>
<dbReference type="AlphaFoldDB" id="A0A5K1TVE4"/>
<evidence type="ECO:0000313" key="2">
    <source>
        <dbReference type="EMBL" id="GAT94155.1"/>
    </source>
</evidence>
<proteinExistence type="predicted"/>
<dbReference type="VEuPathDB" id="AmoebaDB:EHI5A_077770"/>
<name>A0A5K1TVE4_ENTHI</name>
<feature type="compositionally biased region" description="Low complexity" evidence="1">
    <location>
        <begin position="142"/>
        <end position="153"/>
    </location>
</feature>
<comment type="caution">
    <text evidence="2">The sequence shown here is derived from an EMBL/GenBank/DDBJ whole genome shotgun (WGS) entry which is preliminary data.</text>
</comment>
<sequence length="273" mass="30795">MAGLSSFIYGGDESVDPFGSNNSTVDPFGVSSNSVDPFAIPVPSQPNIQSFDPFANSSNTNDSIPPPVSFQLQPSSIPPVAIPTISSDTPDKDNKKDDINEHSPAEEDELKTEFNVEPKKSPRIAIETEENKPNQKEETTEEQQPQQITEEQNQNVMITEVEDQANQKVINYFQKAFSTTFVPQLKETETEVNELIQIQGLLDNQLKVLYDKLKEMERILSPPSYIEDLNRIIKIQKRIDRINAVLTQIETRITVLMSSRIYMKYSSQITITN</sequence>
<dbReference type="VEuPathDB" id="AmoebaDB:EHI7A_045140"/>
<evidence type="ECO:0000313" key="3">
    <source>
        <dbReference type="Proteomes" id="UP000078387"/>
    </source>
</evidence>
<feature type="region of interest" description="Disordered" evidence="1">
    <location>
        <begin position="10"/>
        <end position="153"/>
    </location>
</feature>
<protein>
    <submittedName>
        <fullName evidence="2">Uncharacterized protein</fullName>
    </submittedName>
</protein>
<feature type="compositionally biased region" description="Basic and acidic residues" evidence="1">
    <location>
        <begin position="129"/>
        <end position="138"/>
    </location>
</feature>
<dbReference type="InterPro" id="IPR028119">
    <property type="entry name" value="Snapin/Pallidin/Snn1"/>
</dbReference>
<dbReference type="Proteomes" id="UP000078387">
    <property type="component" value="Unassembled WGS sequence"/>
</dbReference>
<dbReference type="VEuPathDB" id="AmoebaDB:EHI_104680"/>
<gene>
    <name evidence="2" type="ORF">CL6EHI_104680</name>
</gene>
<dbReference type="VEuPathDB" id="AmoebaDB:KM1_026050"/>
<evidence type="ECO:0000256" key="1">
    <source>
        <dbReference type="SAM" id="MobiDB-lite"/>
    </source>
</evidence>
<feature type="compositionally biased region" description="Polar residues" evidence="1">
    <location>
        <begin position="19"/>
        <end position="35"/>
    </location>
</feature>
<reference evidence="2 3" key="1">
    <citation type="submission" date="2016-05" db="EMBL/GenBank/DDBJ databases">
        <title>First whole genome sequencing of Entamoeba histolytica HM1:IMSS-clone-6.</title>
        <authorList>
            <person name="Mukherjee Avik.K."/>
            <person name="Izumyama S."/>
            <person name="Nakada-Tsukui K."/>
            <person name="Nozaki T."/>
        </authorList>
    </citation>
    <scope>NUCLEOTIDE SEQUENCE [LARGE SCALE GENOMIC DNA]</scope>
    <source>
        <strain evidence="2 3">HM1:IMSS clone 6</strain>
    </source>
</reference>
<dbReference type="EMBL" id="BDEQ01000001">
    <property type="protein sequence ID" value="GAT94155.1"/>
    <property type="molecule type" value="Genomic_DNA"/>
</dbReference>
<accession>A0A5K1TVE4</accession>
<dbReference type="Pfam" id="PF14712">
    <property type="entry name" value="Snapin_Pallidin"/>
    <property type="match status" value="1"/>
</dbReference>